<dbReference type="Gene3D" id="1.10.3720.10">
    <property type="entry name" value="MetI-like"/>
    <property type="match status" value="1"/>
</dbReference>
<dbReference type="Pfam" id="PF00528">
    <property type="entry name" value="BPD_transp_1"/>
    <property type="match status" value="1"/>
</dbReference>
<evidence type="ECO:0000313" key="7">
    <source>
        <dbReference type="EMBL" id="PNT95548.1"/>
    </source>
</evidence>
<accession>A0A2K2F814</accession>
<keyword evidence="3 5" id="KW-1133">Transmembrane helix</keyword>
<feature type="transmembrane region" description="Helical" evidence="5">
    <location>
        <begin position="24"/>
        <end position="42"/>
    </location>
</feature>
<dbReference type="PROSITE" id="PS50928">
    <property type="entry name" value="ABC_TM1"/>
    <property type="match status" value="1"/>
</dbReference>
<feature type="transmembrane region" description="Helical" evidence="5">
    <location>
        <begin position="88"/>
        <end position="109"/>
    </location>
</feature>
<keyword evidence="4 5" id="KW-0472">Membrane</keyword>
<dbReference type="RefSeq" id="WP_103082925.1">
    <property type="nucleotide sequence ID" value="NZ_CP021850.1"/>
</dbReference>
<keyword evidence="8" id="KW-1185">Reference proteome</keyword>
<evidence type="ECO:0000256" key="5">
    <source>
        <dbReference type="RuleBase" id="RU363032"/>
    </source>
</evidence>
<feature type="domain" description="ABC transmembrane type-1" evidence="6">
    <location>
        <begin position="84"/>
        <end position="299"/>
    </location>
</feature>
<evidence type="ECO:0000256" key="1">
    <source>
        <dbReference type="ARBA" id="ARBA00004141"/>
    </source>
</evidence>
<evidence type="ECO:0000259" key="6">
    <source>
        <dbReference type="PROSITE" id="PS50928"/>
    </source>
</evidence>
<sequence length="312" mass="36110">MKIRSLQNPNSKKSLLEYIFRNKWLYIMLIPGITLLIIFKYIPMYGITIAFKDFNVVKGIWQSPWIGLENFKYLFRSRDFFIVLKNSILISLYRLLWGFPVPIILALLLNEVRHIYYKKAIQTILYLPHFISWVVIVGIVYNFLSPSTGIVNHIIKMFSGQPIAFLQKEEYFRSIIVITDIWKESGWGTIIYLAAITGIDQDLYEAAIIDGASRWQRVRYITLPGIMSTVVVLLILRAGSILKNGFEQIFLMYSPLVYDVADVFETYSYRVGLQEGRFSYATAVGMFQSVVGLILIWITNVFAKKYGEGGLW</sequence>
<name>A0A2K2F814_9CLOT</name>
<dbReference type="AlphaFoldDB" id="A0A2K2F814"/>
<dbReference type="SUPFAM" id="SSF161098">
    <property type="entry name" value="MetI-like"/>
    <property type="match status" value="1"/>
</dbReference>
<comment type="similarity">
    <text evidence="5">Belongs to the binding-protein-dependent transport system permease family.</text>
</comment>
<gene>
    <name evidence="7" type="ORF">CDQ84_16895</name>
</gene>
<dbReference type="InterPro" id="IPR035906">
    <property type="entry name" value="MetI-like_sf"/>
</dbReference>
<keyword evidence="5" id="KW-0813">Transport</keyword>
<dbReference type="KEGG" id="cthd:CDO33_20235"/>
<evidence type="ECO:0000256" key="4">
    <source>
        <dbReference type="ARBA" id="ARBA00023136"/>
    </source>
</evidence>
<comment type="caution">
    <text evidence="7">The sequence shown here is derived from an EMBL/GenBank/DDBJ whole genome shotgun (WGS) entry which is preliminary data.</text>
</comment>
<dbReference type="Proteomes" id="UP000236151">
    <property type="component" value="Unassembled WGS sequence"/>
</dbReference>
<evidence type="ECO:0000256" key="3">
    <source>
        <dbReference type="ARBA" id="ARBA00022989"/>
    </source>
</evidence>
<protein>
    <submittedName>
        <fullName evidence="7">Protein lplB</fullName>
    </submittedName>
</protein>
<keyword evidence="2 5" id="KW-0812">Transmembrane</keyword>
<proteinExistence type="inferred from homology"/>
<feature type="transmembrane region" description="Helical" evidence="5">
    <location>
        <begin position="278"/>
        <end position="298"/>
    </location>
</feature>
<dbReference type="InterPro" id="IPR000515">
    <property type="entry name" value="MetI-like"/>
</dbReference>
<evidence type="ECO:0000256" key="2">
    <source>
        <dbReference type="ARBA" id="ARBA00022692"/>
    </source>
</evidence>
<dbReference type="PANTHER" id="PTHR43496:SF1">
    <property type="entry name" value="POLYGALACTURONAN_RHAMNOGALACTURONAN TRANSPORT SYSTEM PERMEASE PROTEIN YTEP"/>
    <property type="match status" value="1"/>
</dbReference>
<feature type="transmembrane region" description="Helical" evidence="5">
    <location>
        <begin position="121"/>
        <end position="144"/>
    </location>
</feature>
<dbReference type="GO" id="GO:0005886">
    <property type="term" value="C:plasma membrane"/>
    <property type="evidence" value="ECO:0007669"/>
    <property type="project" value="UniProtKB-SubCell"/>
</dbReference>
<reference evidence="7 8" key="1">
    <citation type="submission" date="2017-06" db="EMBL/GenBank/DDBJ databases">
        <title>Investigating the central metabolism of Clostridium thermosuccinogenes.</title>
        <authorList>
            <person name="Koendjbiharie J.G."/>
            <person name="van Kranenburg R."/>
        </authorList>
    </citation>
    <scope>NUCLEOTIDE SEQUENCE [LARGE SCALE GENOMIC DNA]</scope>
    <source>
        <strain evidence="7 8">DSM 5806</strain>
    </source>
</reference>
<organism evidence="7 8">
    <name type="scientific">Clostridium thermosuccinogenes</name>
    <dbReference type="NCBI Taxonomy" id="84032"/>
    <lineage>
        <taxon>Bacteria</taxon>
        <taxon>Bacillati</taxon>
        <taxon>Bacillota</taxon>
        <taxon>Clostridia</taxon>
        <taxon>Eubacteriales</taxon>
        <taxon>Clostridiaceae</taxon>
        <taxon>Clostridium</taxon>
    </lineage>
</organism>
<feature type="transmembrane region" description="Helical" evidence="5">
    <location>
        <begin position="220"/>
        <end position="242"/>
    </location>
</feature>
<dbReference type="OrthoDB" id="384651at2"/>
<evidence type="ECO:0000313" key="8">
    <source>
        <dbReference type="Proteomes" id="UP000236151"/>
    </source>
</evidence>
<dbReference type="CDD" id="cd06261">
    <property type="entry name" value="TM_PBP2"/>
    <property type="match status" value="1"/>
</dbReference>
<comment type="subcellular location">
    <subcellularLocation>
        <location evidence="5">Cell membrane</location>
        <topology evidence="5">Multi-pass membrane protein</topology>
    </subcellularLocation>
    <subcellularLocation>
        <location evidence="1">Membrane</location>
        <topology evidence="1">Multi-pass membrane protein</topology>
    </subcellularLocation>
</comment>
<dbReference type="PANTHER" id="PTHR43496">
    <property type="entry name" value="PROTEIN LPLB"/>
    <property type="match status" value="1"/>
</dbReference>
<dbReference type="EMBL" id="NIOJ01000064">
    <property type="protein sequence ID" value="PNT95548.1"/>
    <property type="molecule type" value="Genomic_DNA"/>
</dbReference>
<dbReference type="GO" id="GO:0055085">
    <property type="term" value="P:transmembrane transport"/>
    <property type="evidence" value="ECO:0007669"/>
    <property type="project" value="InterPro"/>
</dbReference>